<evidence type="ECO:0000256" key="1">
    <source>
        <dbReference type="SAM" id="Phobius"/>
    </source>
</evidence>
<dbReference type="OrthoDB" id="129121at2759"/>
<keyword evidence="4" id="KW-1185">Reference proteome</keyword>
<proteinExistence type="predicted"/>
<dbReference type="InterPro" id="IPR057626">
    <property type="entry name" value="S-S_Temptin"/>
</dbReference>
<dbReference type="InterPro" id="IPR055313">
    <property type="entry name" value="Temptin-like"/>
</dbReference>
<sequence>MNQVRVYRFELFIFIFISTLWNVFEGFPNLQSRLPNGDKIPHPCIPGQYWHAVGHWHPSLGVERNQFGLDFKTAGMLYTVAFHNQDSDGDGNTNGKELNVNLTNNRFYMMGAPISHPGICEPVNSENCRKRQQFQCPPPVNPNNNRMNNFMPNFPPSNPFG</sequence>
<protein>
    <recommendedName>
        <fullName evidence="2">Temptin Cys/Cys disulfide domain-containing protein</fullName>
    </recommendedName>
</protein>
<dbReference type="PANTHER" id="PTHR34737">
    <property type="entry name" value="EF-HAND DOMAIN-CONTAINING PROTEIN"/>
    <property type="match status" value="1"/>
</dbReference>
<dbReference type="Pfam" id="PF24784">
    <property type="entry name" value="Temptin_C"/>
    <property type="match status" value="1"/>
</dbReference>
<dbReference type="AlphaFoldDB" id="A0A6J8BWX7"/>
<evidence type="ECO:0000313" key="4">
    <source>
        <dbReference type="Proteomes" id="UP000507470"/>
    </source>
</evidence>
<dbReference type="Proteomes" id="UP000507470">
    <property type="component" value="Unassembled WGS sequence"/>
</dbReference>
<dbReference type="EMBL" id="CACVKT020003993">
    <property type="protein sequence ID" value="CAC5387229.1"/>
    <property type="molecule type" value="Genomic_DNA"/>
</dbReference>
<keyword evidence="1" id="KW-0812">Transmembrane</keyword>
<feature type="transmembrane region" description="Helical" evidence="1">
    <location>
        <begin position="6"/>
        <end position="24"/>
    </location>
</feature>
<evidence type="ECO:0000313" key="3">
    <source>
        <dbReference type="EMBL" id="CAC5387229.1"/>
    </source>
</evidence>
<reference evidence="3 4" key="1">
    <citation type="submission" date="2020-06" db="EMBL/GenBank/DDBJ databases">
        <authorList>
            <person name="Li R."/>
            <person name="Bekaert M."/>
        </authorList>
    </citation>
    <scope>NUCLEOTIDE SEQUENCE [LARGE SCALE GENOMIC DNA]</scope>
    <source>
        <strain evidence="4">wild</strain>
    </source>
</reference>
<dbReference type="PANTHER" id="PTHR34737:SF2">
    <property type="entry name" value="EF-HAND DOMAIN-CONTAINING PROTEIN"/>
    <property type="match status" value="1"/>
</dbReference>
<keyword evidence="1" id="KW-1133">Transmembrane helix</keyword>
<evidence type="ECO:0000259" key="2">
    <source>
        <dbReference type="Pfam" id="PF24784"/>
    </source>
</evidence>
<feature type="domain" description="Temptin Cys/Cys disulfide" evidence="2">
    <location>
        <begin position="26"/>
        <end position="99"/>
    </location>
</feature>
<organism evidence="3 4">
    <name type="scientific">Mytilus coruscus</name>
    <name type="common">Sea mussel</name>
    <dbReference type="NCBI Taxonomy" id="42192"/>
    <lineage>
        <taxon>Eukaryota</taxon>
        <taxon>Metazoa</taxon>
        <taxon>Spiralia</taxon>
        <taxon>Lophotrochozoa</taxon>
        <taxon>Mollusca</taxon>
        <taxon>Bivalvia</taxon>
        <taxon>Autobranchia</taxon>
        <taxon>Pteriomorphia</taxon>
        <taxon>Mytilida</taxon>
        <taxon>Mytiloidea</taxon>
        <taxon>Mytilidae</taxon>
        <taxon>Mytilinae</taxon>
        <taxon>Mytilus</taxon>
    </lineage>
</organism>
<keyword evidence="1" id="KW-0472">Membrane</keyword>
<name>A0A6J8BWX7_MYTCO</name>
<gene>
    <name evidence="3" type="ORF">MCOR_22588</name>
</gene>
<accession>A0A6J8BWX7</accession>